<gene>
    <name evidence="1" type="ORF">H4O24_14775</name>
</gene>
<dbReference type="RefSeq" id="WP_160661139.1">
    <property type="nucleotide sequence ID" value="NZ_CP060052.1"/>
</dbReference>
<proteinExistence type="predicted"/>
<name>A0A7G6VTR2_9SPHN</name>
<dbReference type="AlphaFoldDB" id="A0A7G6VTR2"/>
<sequence length="160" mass="17725">MTKDTDSPEELANRPTAIAGRPTFSGAARLVYFCDAGCRPNPGPHLPVVWDGQVFLDAPRVEGTNHRASYHSVKVALDDAARHGATHVEVQLTSRLVFLQLSTGGYCRDIDLKNLRDLIFTLADRVSPIRIVLVTEPFLLGSRVFPSRRELRDHVEAIPI</sequence>
<protein>
    <submittedName>
        <fullName evidence="1">Uncharacterized protein</fullName>
    </submittedName>
</protein>
<dbReference type="SUPFAM" id="SSF53098">
    <property type="entry name" value="Ribonuclease H-like"/>
    <property type="match status" value="1"/>
</dbReference>
<reference evidence="1 2" key="1">
    <citation type="submission" date="2020-08" db="EMBL/GenBank/DDBJ databases">
        <authorList>
            <person name="Liu G."/>
            <person name="Sun C."/>
        </authorList>
    </citation>
    <scope>NUCLEOTIDE SEQUENCE [LARGE SCALE GENOMIC DNA]</scope>
    <source>
        <strain evidence="1 2">OT19</strain>
    </source>
</reference>
<dbReference type="Proteomes" id="UP000515297">
    <property type="component" value="Chromosome"/>
</dbReference>
<dbReference type="GO" id="GO:0003676">
    <property type="term" value="F:nucleic acid binding"/>
    <property type="evidence" value="ECO:0007669"/>
    <property type="project" value="InterPro"/>
</dbReference>
<organism evidence="1 2">
    <name type="scientific">Croceicoccus marinus</name>
    <dbReference type="NCBI Taxonomy" id="450378"/>
    <lineage>
        <taxon>Bacteria</taxon>
        <taxon>Pseudomonadati</taxon>
        <taxon>Pseudomonadota</taxon>
        <taxon>Alphaproteobacteria</taxon>
        <taxon>Sphingomonadales</taxon>
        <taxon>Erythrobacteraceae</taxon>
        <taxon>Croceicoccus</taxon>
    </lineage>
</organism>
<evidence type="ECO:0000313" key="1">
    <source>
        <dbReference type="EMBL" id="QNE05127.1"/>
    </source>
</evidence>
<dbReference type="InterPro" id="IPR036397">
    <property type="entry name" value="RNaseH_sf"/>
</dbReference>
<dbReference type="Gene3D" id="3.30.420.10">
    <property type="entry name" value="Ribonuclease H-like superfamily/Ribonuclease H"/>
    <property type="match status" value="1"/>
</dbReference>
<dbReference type="EMBL" id="CP060052">
    <property type="protein sequence ID" value="QNE05127.1"/>
    <property type="molecule type" value="Genomic_DNA"/>
</dbReference>
<accession>A0A7G6VTR2</accession>
<evidence type="ECO:0000313" key="2">
    <source>
        <dbReference type="Proteomes" id="UP000515297"/>
    </source>
</evidence>
<dbReference type="InterPro" id="IPR012337">
    <property type="entry name" value="RNaseH-like_sf"/>
</dbReference>